<dbReference type="Proteomes" id="UP000490386">
    <property type="component" value="Unassembled WGS sequence"/>
</dbReference>
<keyword evidence="8" id="KW-1185">Reference proteome</keyword>
<dbReference type="InterPro" id="IPR001647">
    <property type="entry name" value="HTH_TetR"/>
</dbReference>
<dbReference type="Pfam" id="PF00440">
    <property type="entry name" value="TetR_N"/>
    <property type="match status" value="1"/>
</dbReference>
<gene>
    <name evidence="7" type="ORF">F8O03_17660</name>
</gene>
<evidence type="ECO:0000256" key="2">
    <source>
        <dbReference type="ARBA" id="ARBA00023125"/>
    </source>
</evidence>
<feature type="domain" description="HTH tetR-type" evidence="6">
    <location>
        <begin position="26"/>
        <end position="86"/>
    </location>
</feature>
<reference evidence="7 8" key="1">
    <citation type="submission" date="2019-09" db="EMBL/GenBank/DDBJ databases">
        <title>Phylogeny of genus Pseudoclavibacter and closely related genus.</title>
        <authorList>
            <person name="Li Y."/>
        </authorList>
    </citation>
    <scope>NUCLEOTIDE SEQUENCE [LARGE SCALE GENOMIC DNA]</scope>
    <source>
        <strain evidence="7 8">THG-MD12</strain>
    </source>
</reference>
<feature type="compositionally biased region" description="Polar residues" evidence="5">
    <location>
        <begin position="1"/>
        <end position="12"/>
    </location>
</feature>
<feature type="DNA-binding region" description="H-T-H motif" evidence="4">
    <location>
        <begin position="49"/>
        <end position="68"/>
    </location>
</feature>
<evidence type="ECO:0000313" key="8">
    <source>
        <dbReference type="Proteomes" id="UP000490386"/>
    </source>
</evidence>
<dbReference type="SUPFAM" id="SSF46689">
    <property type="entry name" value="Homeodomain-like"/>
    <property type="match status" value="1"/>
</dbReference>
<dbReference type="GO" id="GO:0000976">
    <property type="term" value="F:transcription cis-regulatory region binding"/>
    <property type="evidence" value="ECO:0007669"/>
    <property type="project" value="TreeGrafter"/>
</dbReference>
<dbReference type="PANTHER" id="PTHR30055:SF234">
    <property type="entry name" value="HTH-TYPE TRANSCRIPTIONAL REGULATOR BETI"/>
    <property type="match status" value="1"/>
</dbReference>
<evidence type="ECO:0000256" key="4">
    <source>
        <dbReference type="PROSITE-ProRule" id="PRU00335"/>
    </source>
</evidence>
<name>A0A7J5AYE4_9MICO</name>
<dbReference type="EMBL" id="WBJX01000008">
    <property type="protein sequence ID" value="KAB1636081.1"/>
    <property type="molecule type" value="Genomic_DNA"/>
</dbReference>
<evidence type="ECO:0000256" key="5">
    <source>
        <dbReference type="SAM" id="MobiDB-lite"/>
    </source>
</evidence>
<dbReference type="InterPro" id="IPR036271">
    <property type="entry name" value="Tet_transcr_reg_TetR-rel_C_sf"/>
</dbReference>
<dbReference type="Gene3D" id="1.10.357.10">
    <property type="entry name" value="Tetracycline Repressor, domain 2"/>
    <property type="match status" value="1"/>
</dbReference>
<dbReference type="PRINTS" id="PR00455">
    <property type="entry name" value="HTHTETR"/>
</dbReference>
<sequence>MNAMDSTPQHPSASRPKGNRRSLQRAATRQALIDAACQRFIRYGYNATRIEDIARDAGASAATFYLHFPTKRDLASELVTIVRDDGIARYELLSDMASHANARTVDDWLRGTLERWADMAPLVQVIEQVAAIDPVINDQYQDIFDDGKSRVAKGLELSGVPRPDAERRALLVISLHHGLFRHFQRDSSMNLDAVRPVVRDMWLVALAGGAH</sequence>
<evidence type="ECO:0000313" key="7">
    <source>
        <dbReference type="EMBL" id="KAB1636081.1"/>
    </source>
</evidence>
<dbReference type="PROSITE" id="PS50977">
    <property type="entry name" value="HTH_TETR_2"/>
    <property type="match status" value="1"/>
</dbReference>
<comment type="caution">
    <text evidence="7">The sequence shown here is derived from an EMBL/GenBank/DDBJ whole genome shotgun (WGS) entry which is preliminary data.</text>
</comment>
<dbReference type="InterPro" id="IPR050109">
    <property type="entry name" value="HTH-type_TetR-like_transc_reg"/>
</dbReference>
<dbReference type="Gene3D" id="1.10.10.60">
    <property type="entry name" value="Homeodomain-like"/>
    <property type="match status" value="1"/>
</dbReference>
<protein>
    <submittedName>
        <fullName evidence="7">TetR/AcrR family transcriptional regulator</fullName>
    </submittedName>
</protein>
<keyword evidence="3" id="KW-0804">Transcription</keyword>
<dbReference type="AlphaFoldDB" id="A0A7J5AYE4"/>
<dbReference type="PANTHER" id="PTHR30055">
    <property type="entry name" value="HTH-TYPE TRANSCRIPTIONAL REGULATOR RUTR"/>
    <property type="match status" value="1"/>
</dbReference>
<dbReference type="InterPro" id="IPR009057">
    <property type="entry name" value="Homeodomain-like_sf"/>
</dbReference>
<feature type="region of interest" description="Disordered" evidence="5">
    <location>
        <begin position="1"/>
        <end position="25"/>
    </location>
</feature>
<dbReference type="SUPFAM" id="SSF48498">
    <property type="entry name" value="Tetracyclin repressor-like, C-terminal domain"/>
    <property type="match status" value="1"/>
</dbReference>
<keyword evidence="2 4" id="KW-0238">DNA-binding</keyword>
<evidence type="ECO:0000256" key="3">
    <source>
        <dbReference type="ARBA" id="ARBA00023163"/>
    </source>
</evidence>
<evidence type="ECO:0000256" key="1">
    <source>
        <dbReference type="ARBA" id="ARBA00023015"/>
    </source>
</evidence>
<evidence type="ECO:0000259" key="6">
    <source>
        <dbReference type="PROSITE" id="PS50977"/>
    </source>
</evidence>
<accession>A0A7J5AYE4</accession>
<proteinExistence type="predicted"/>
<dbReference type="OrthoDB" id="4214267at2"/>
<dbReference type="GO" id="GO:0003700">
    <property type="term" value="F:DNA-binding transcription factor activity"/>
    <property type="evidence" value="ECO:0007669"/>
    <property type="project" value="TreeGrafter"/>
</dbReference>
<keyword evidence="1" id="KW-0805">Transcription regulation</keyword>
<organism evidence="7 8">
    <name type="scientific">Pseudoclavibacter terrae</name>
    <dbReference type="NCBI Taxonomy" id="1530195"/>
    <lineage>
        <taxon>Bacteria</taxon>
        <taxon>Bacillati</taxon>
        <taxon>Actinomycetota</taxon>
        <taxon>Actinomycetes</taxon>
        <taxon>Micrococcales</taxon>
        <taxon>Microbacteriaceae</taxon>
        <taxon>Pseudoclavibacter</taxon>
    </lineage>
</organism>